<dbReference type="Pfam" id="PF13807">
    <property type="entry name" value="GNVR"/>
    <property type="match status" value="1"/>
</dbReference>
<dbReference type="GO" id="GO:0004713">
    <property type="term" value="F:protein tyrosine kinase activity"/>
    <property type="evidence" value="ECO:0007669"/>
    <property type="project" value="TreeGrafter"/>
</dbReference>
<dbReference type="NCBIfam" id="TIGR03007">
    <property type="entry name" value="pepcterm_ChnLen"/>
    <property type="match status" value="1"/>
</dbReference>
<dbReference type="PANTHER" id="PTHR32309">
    <property type="entry name" value="TYROSINE-PROTEIN KINASE"/>
    <property type="match status" value="1"/>
</dbReference>
<evidence type="ECO:0000256" key="3">
    <source>
        <dbReference type="ARBA" id="ARBA00022692"/>
    </source>
</evidence>
<evidence type="ECO:0000256" key="4">
    <source>
        <dbReference type="ARBA" id="ARBA00022989"/>
    </source>
</evidence>
<evidence type="ECO:0000259" key="8">
    <source>
        <dbReference type="Pfam" id="PF02706"/>
    </source>
</evidence>
<organism evidence="10 11">
    <name type="scientific">Ectothiorhodospira mobilis</name>
    <dbReference type="NCBI Taxonomy" id="195064"/>
    <lineage>
        <taxon>Bacteria</taxon>
        <taxon>Pseudomonadati</taxon>
        <taxon>Pseudomonadota</taxon>
        <taxon>Gammaproteobacteria</taxon>
        <taxon>Chromatiales</taxon>
        <taxon>Ectothiorhodospiraceae</taxon>
        <taxon>Ectothiorhodospira</taxon>
    </lineage>
</organism>
<dbReference type="OrthoDB" id="9795292at2"/>
<keyword evidence="11" id="KW-1185">Reference proteome</keyword>
<protein>
    <submittedName>
        <fullName evidence="10">Polysaccharide chain length determinant protein, PEP-CTERM locus subfamily</fullName>
    </submittedName>
</protein>
<proteinExistence type="predicted"/>
<feature type="coiled-coil region" evidence="6">
    <location>
        <begin position="331"/>
        <end position="389"/>
    </location>
</feature>
<sequence>MQDILNQILGYVRDTWRYRWIILLIAWVVSLVGWAYATRLPDVYEASARVHVDTDSMLRPLLRGLAVDSNPGQRVAFMTRTMLTTPNLESVARATDLHLQARSDADMQRIVEQLRSSIRISAGGRNDNNIYSISYTHADPQRAYDVVQALLNRFVEGALGEFRSGTDQAQRFLEAQIQAYEQRLRAAEERLAEFRRENAGMLPDDRGDYYARLQAARNALEETRLKIREAVNRRDEIRRQLVGEAPTFGIMGGGGISATAAIDARIRNLQERLDELLLTYTERHPDIQSIQRTIEDLEAQREETLRLARQSGPTAEQLNANPVYQQMRMSLSSVEVELASLRARERQQQAEVEELQRLVDVIPEIEAQLKRLNRDYEVNREQYQQLLRRREIANVSERLEEQGNQVQFRVIEPARVPSTPSAPNRPALFTLSSLGGIALGAGLAFLIGQLRPVFHNRRSLNSVTGFPVLGTVSRVTGPQVRMRERVELGAFTVGGLLLLGAYLAVLAAGGIHWSIAERLLG</sequence>
<dbReference type="Pfam" id="PF02706">
    <property type="entry name" value="Wzz"/>
    <property type="match status" value="1"/>
</dbReference>
<keyword evidence="6" id="KW-0175">Coiled coil</keyword>
<evidence type="ECO:0000256" key="1">
    <source>
        <dbReference type="ARBA" id="ARBA00004651"/>
    </source>
</evidence>
<dbReference type="Proteomes" id="UP000199556">
    <property type="component" value="Unassembled WGS sequence"/>
</dbReference>
<evidence type="ECO:0000313" key="10">
    <source>
        <dbReference type="EMBL" id="SFM24016.1"/>
    </source>
</evidence>
<gene>
    <name evidence="10" type="ORF">SAMN05421721_10166</name>
</gene>
<comment type="subcellular location">
    <subcellularLocation>
        <location evidence="1">Cell membrane</location>
        <topology evidence="1">Multi-pass membrane protein</topology>
    </subcellularLocation>
</comment>
<keyword evidence="5 7" id="KW-0472">Membrane</keyword>
<feature type="coiled-coil region" evidence="6">
    <location>
        <begin position="170"/>
        <end position="240"/>
    </location>
</feature>
<dbReference type="AlphaFoldDB" id="A0A1I4P8W0"/>
<keyword evidence="4 7" id="KW-1133">Transmembrane helix</keyword>
<dbReference type="RefSeq" id="WP_090483217.1">
    <property type="nucleotide sequence ID" value="NZ_FOUO01000001.1"/>
</dbReference>
<feature type="transmembrane region" description="Helical" evidence="7">
    <location>
        <begin position="20"/>
        <end position="37"/>
    </location>
</feature>
<evidence type="ECO:0000256" key="5">
    <source>
        <dbReference type="ARBA" id="ARBA00023136"/>
    </source>
</evidence>
<dbReference type="InterPro" id="IPR032807">
    <property type="entry name" value="GNVR"/>
</dbReference>
<dbReference type="InterPro" id="IPR003856">
    <property type="entry name" value="LPS_length_determ_N"/>
</dbReference>
<feature type="domain" description="Polysaccharide chain length determinant N-terminal" evidence="8">
    <location>
        <begin position="12"/>
        <end position="57"/>
    </location>
</feature>
<dbReference type="GO" id="GO:0005886">
    <property type="term" value="C:plasma membrane"/>
    <property type="evidence" value="ECO:0007669"/>
    <property type="project" value="UniProtKB-SubCell"/>
</dbReference>
<dbReference type="STRING" id="195064.SAMN05421721_10166"/>
<evidence type="ECO:0000256" key="7">
    <source>
        <dbReference type="SAM" id="Phobius"/>
    </source>
</evidence>
<feature type="domain" description="Tyrosine-protein kinase G-rich" evidence="9">
    <location>
        <begin position="369"/>
        <end position="446"/>
    </location>
</feature>
<evidence type="ECO:0000256" key="2">
    <source>
        <dbReference type="ARBA" id="ARBA00022475"/>
    </source>
</evidence>
<dbReference type="SUPFAM" id="SSF160355">
    <property type="entry name" value="Bacterial polysaccharide co-polymerase-like"/>
    <property type="match status" value="1"/>
</dbReference>
<reference evidence="10 11" key="1">
    <citation type="submission" date="2016-10" db="EMBL/GenBank/DDBJ databases">
        <authorList>
            <person name="de Groot N.N."/>
        </authorList>
    </citation>
    <scope>NUCLEOTIDE SEQUENCE [LARGE SCALE GENOMIC DNA]</scope>
    <source>
        <strain evidence="10 11">DSM 4180</strain>
    </source>
</reference>
<evidence type="ECO:0000259" key="9">
    <source>
        <dbReference type="Pfam" id="PF13807"/>
    </source>
</evidence>
<dbReference type="EMBL" id="FOUO01000001">
    <property type="protein sequence ID" value="SFM24016.1"/>
    <property type="molecule type" value="Genomic_DNA"/>
</dbReference>
<evidence type="ECO:0000313" key="11">
    <source>
        <dbReference type="Proteomes" id="UP000199556"/>
    </source>
</evidence>
<keyword evidence="3 7" id="KW-0812">Transmembrane</keyword>
<dbReference type="InterPro" id="IPR014345">
    <property type="entry name" value="XrtA_polysacc_chain"/>
</dbReference>
<accession>A0A1I4P8W0</accession>
<feature type="transmembrane region" description="Helical" evidence="7">
    <location>
        <begin position="427"/>
        <end position="448"/>
    </location>
</feature>
<dbReference type="PANTHER" id="PTHR32309:SF13">
    <property type="entry name" value="FERRIC ENTEROBACTIN TRANSPORT PROTEIN FEPE"/>
    <property type="match status" value="1"/>
</dbReference>
<dbReference type="InterPro" id="IPR050445">
    <property type="entry name" value="Bact_polysacc_biosynth/exp"/>
</dbReference>
<feature type="transmembrane region" description="Helical" evidence="7">
    <location>
        <begin position="488"/>
        <end position="515"/>
    </location>
</feature>
<keyword evidence="2" id="KW-1003">Cell membrane</keyword>
<name>A0A1I4P8W0_ECTMO</name>
<evidence type="ECO:0000256" key="6">
    <source>
        <dbReference type="SAM" id="Coils"/>
    </source>
</evidence>